<dbReference type="InterPro" id="IPR053159">
    <property type="entry name" value="Hybrid_Histidine_Kinase"/>
</dbReference>
<dbReference type="InterPro" id="IPR041664">
    <property type="entry name" value="AAA_16"/>
</dbReference>
<protein>
    <submittedName>
        <fullName evidence="2">Protein tyrosine kinase</fullName>
    </submittedName>
</protein>
<proteinExistence type="predicted"/>
<dbReference type="GO" id="GO:0016301">
    <property type="term" value="F:kinase activity"/>
    <property type="evidence" value="ECO:0007669"/>
    <property type="project" value="UniProtKB-KW"/>
</dbReference>
<comment type="caution">
    <text evidence="2">The sequence shown here is derived from an EMBL/GenBank/DDBJ whole genome shotgun (WGS) entry which is preliminary data.</text>
</comment>
<evidence type="ECO:0000313" key="3">
    <source>
        <dbReference type="Proteomes" id="UP001153069"/>
    </source>
</evidence>
<name>A0A9N8HLS8_9STRA</name>
<dbReference type="OrthoDB" id="55440at2759"/>
<dbReference type="PANTHER" id="PTHR43642:SF1">
    <property type="entry name" value="HYBRID SIGNAL TRANSDUCTION HISTIDINE KINASE G"/>
    <property type="match status" value="1"/>
</dbReference>
<dbReference type="SUPFAM" id="SSF52540">
    <property type="entry name" value="P-loop containing nucleoside triphosphate hydrolases"/>
    <property type="match status" value="1"/>
</dbReference>
<keyword evidence="3" id="KW-1185">Reference proteome</keyword>
<dbReference type="Pfam" id="PF13191">
    <property type="entry name" value="AAA_16"/>
    <property type="match status" value="1"/>
</dbReference>
<organism evidence="2 3">
    <name type="scientific">Seminavis robusta</name>
    <dbReference type="NCBI Taxonomy" id="568900"/>
    <lineage>
        <taxon>Eukaryota</taxon>
        <taxon>Sar</taxon>
        <taxon>Stramenopiles</taxon>
        <taxon>Ochrophyta</taxon>
        <taxon>Bacillariophyta</taxon>
        <taxon>Bacillariophyceae</taxon>
        <taxon>Bacillariophycidae</taxon>
        <taxon>Naviculales</taxon>
        <taxon>Naviculaceae</taxon>
        <taxon>Seminavis</taxon>
    </lineage>
</organism>
<dbReference type="AlphaFoldDB" id="A0A9N8HLS8"/>
<dbReference type="Proteomes" id="UP001153069">
    <property type="component" value="Unassembled WGS sequence"/>
</dbReference>
<accession>A0A9N8HLS8</accession>
<evidence type="ECO:0000259" key="1">
    <source>
        <dbReference type="Pfam" id="PF13191"/>
    </source>
</evidence>
<reference evidence="2" key="1">
    <citation type="submission" date="2020-06" db="EMBL/GenBank/DDBJ databases">
        <authorList>
            <consortium name="Plant Systems Biology data submission"/>
        </authorList>
    </citation>
    <scope>NUCLEOTIDE SEQUENCE</scope>
    <source>
        <strain evidence="2">D6</strain>
    </source>
</reference>
<sequence>MPRLSKRLQIPIIPRHEEEALLRKSLKEAREGSVRAVLLGGNSGTGKSTLIRTALGDLQNCWYSETKFDQRSANAPLENLRALLSELIETTKQGEDGSKCPTAIKNTLDVRQYHVLRAFLKKDSKDNLLEEDSSEEFKGADSDDDEDSVMTITAEVSKDALSVLTSAVKACIRSIAKLSTVVLTADDVHWSCQTSREIFRSLLLDPSLENVLICATFRTQEETATEGFYKWKEQLLGGLTESTPPGTFQTIMLHDLTERQVSELLADALSKEIDTVQQLSDIVYGFTHGNLFFMKHFLEKLQDNDLLTFDFNLFQWNWSVEAIKRRSSLSDNVVQMLASRIHQLPQCVQNFLMLAACFGAHFDIRALEKARSALDVECVYQSVGEAMQQEFIMQLNETHYRFTHDMIQLTAYGLLPDDVEVSQVHWRIGNLLMDDDVLLKDDSTFFATVDHLNSGVNGSRDLIASCTDDKKIKLAKLNHRAGKKAAALSSILPATRYLEAGVAFLGGNPFECDRELAVKLYSAFATTKFVCGHIDEALAASQKVMENSTQSHKNIPMLGVMYDCYLAQGRVSDVVEYSFWKLEKLGIKLPHKPNTIHAQMEYQKMKSRLSAMSNDVIMALPPMTDMDKEIALEVLYRLNMPLYQREEVELCMLVTAQMIQITLKYGLTKNCAQAFVFAAAFIAGQSHDIREAYRLGQLASKMVERYGISGSALSVTTMIPTITKWWLEPVSNNLEEFLVCEQTCMQLGMIGNAFQSTIAYSIDYFFSGLPLGPLLDDVEKHCDRYLEYNQVMYFFVVSPLWQCLLNLTGRSQNSASMEEGEVIQKRNKMNNHNKIGDQSIKALQMVLSFYFGDLTKATEMADLLQKVKPGIMKASFWYNSRRFFYGLIAIANFRRILCPRQKLKYKLQADKQLKYFRTVVKQGAINLVHKLQLLEAEMTRANAARMTGPSSATILAKFDDAIVSASRAGFLQDAALANYLCFQFIEDKKEHMHMAELYVKRSFELWMSWGAVTVAASMAKRHPKYFDSDSVRSSISSSTKARLTDGSSYRGRARFDPKLAAQHKELNVV</sequence>
<dbReference type="PANTHER" id="PTHR43642">
    <property type="entry name" value="HYBRID SIGNAL TRANSDUCTION HISTIDINE KINASE G"/>
    <property type="match status" value="1"/>
</dbReference>
<keyword evidence="2" id="KW-0808">Transferase</keyword>
<dbReference type="EMBL" id="CAICTM010000848">
    <property type="protein sequence ID" value="CAB9517332.1"/>
    <property type="molecule type" value="Genomic_DNA"/>
</dbReference>
<gene>
    <name evidence="2" type="ORF">SEMRO_849_G210570.1</name>
</gene>
<evidence type="ECO:0000313" key="2">
    <source>
        <dbReference type="EMBL" id="CAB9517332.1"/>
    </source>
</evidence>
<keyword evidence="2" id="KW-0418">Kinase</keyword>
<dbReference type="InterPro" id="IPR027417">
    <property type="entry name" value="P-loop_NTPase"/>
</dbReference>
<feature type="domain" description="Orc1-like AAA ATPase" evidence="1">
    <location>
        <begin position="15"/>
        <end position="213"/>
    </location>
</feature>